<sequence>MYVFDRSSSDQTLQFWRCQFRKSCKVRLHRLIATGEVVDVSGTHSDPSDAASVEIASRRTALKRRAEETQESPSQVINHIQSGASQAVQMEFPSNRVPAKVVNRVRKACSSAPALPAHRSLIVVPDEYAVYEPTPNSSERFLLGDSGIGDDGRILIFGRELAATYIGLVEKIYVDGTFSLAPKLFQQVFAVLAEGSGFVVPVCYALLPNKSQATCTRMIQLLKEQWPHFSPSQVSLDFELGLVRIQNGFPGC</sequence>
<accession>A0AAJ7PAL2</accession>
<evidence type="ECO:0000313" key="2">
    <source>
        <dbReference type="RefSeq" id="XP_018495710.1"/>
    </source>
</evidence>
<evidence type="ECO:0000313" key="1">
    <source>
        <dbReference type="Proteomes" id="UP000694867"/>
    </source>
</evidence>
<gene>
    <name evidence="2" type="primary">LOC108864470</name>
</gene>
<keyword evidence="1" id="KW-1185">Reference proteome</keyword>
<name>A0AAJ7PAL2_9ACAR</name>
<dbReference type="AlphaFoldDB" id="A0AAJ7PAL2"/>
<dbReference type="RefSeq" id="XP_018495710.1">
    <property type="nucleotide sequence ID" value="XM_018640194.1"/>
</dbReference>
<proteinExistence type="predicted"/>
<dbReference type="KEGG" id="goe:108864470"/>
<protein>
    <submittedName>
        <fullName evidence="2">Uncharacterized protein LOC108864470</fullName>
    </submittedName>
</protein>
<reference evidence="2" key="1">
    <citation type="submission" date="2025-08" db="UniProtKB">
        <authorList>
            <consortium name="RefSeq"/>
        </authorList>
    </citation>
    <scope>IDENTIFICATION</scope>
</reference>
<dbReference type="GeneID" id="108864470"/>
<organism evidence="1 2">
    <name type="scientific">Galendromus occidentalis</name>
    <name type="common">western predatory mite</name>
    <dbReference type="NCBI Taxonomy" id="34638"/>
    <lineage>
        <taxon>Eukaryota</taxon>
        <taxon>Metazoa</taxon>
        <taxon>Ecdysozoa</taxon>
        <taxon>Arthropoda</taxon>
        <taxon>Chelicerata</taxon>
        <taxon>Arachnida</taxon>
        <taxon>Acari</taxon>
        <taxon>Parasitiformes</taxon>
        <taxon>Mesostigmata</taxon>
        <taxon>Gamasina</taxon>
        <taxon>Phytoseioidea</taxon>
        <taxon>Phytoseiidae</taxon>
        <taxon>Typhlodrominae</taxon>
        <taxon>Galendromus</taxon>
    </lineage>
</organism>
<dbReference type="Proteomes" id="UP000694867">
    <property type="component" value="Unplaced"/>
</dbReference>